<dbReference type="EMBL" id="GGEC01036998">
    <property type="protein sequence ID" value="MBX17482.1"/>
    <property type="molecule type" value="Transcribed_RNA"/>
</dbReference>
<organism evidence="1">
    <name type="scientific">Rhizophora mucronata</name>
    <name type="common">Asiatic mangrove</name>
    <dbReference type="NCBI Taxonomy" id="61149"/>
    <lineage>
        <taxon>Eukaryota</taxon>
        <taxon>Viridiplantae</taxon>
        <taxon>Streptophyta</taxon>
        <taxon>Embryophyta</taxon>
        <taxon>Tracheophyta</taxon>
        <taxon>Spermatophyta</taxon>
        <taxon>Magnoliopsida</taxon>
        <taxon>eudicotyledons</taxon>
        <taxon>Gunneridae</taxon>
        <taxon>Pentapetalae</taxon>
        <taxon>rosids</taxon>
        <taxon>fabids</taxon>
        <taxon>Malpighiales</taxon>
        <taxon>Rhizophoraceae</taxon>
        <taxon>Rhizophora</taxon>
    </lineage>
</organism>
<evidence type="ECO:0000313" key="1">
    <source>
        <dbReference type="EMBL" id="MBX17482.1"/>
    </source>
</evidence>
<reference evidence="1" key="1">
    <citation type="submission" date="2018-02" db="EMBL/GenBank/DDBJ databases">
        <title>Rhizophora mucronata_Transcriptome.</title>
        <authorList>
            <person name="Meera S.P."/>
            <person name="Sreeshan A."/>
            <person name="Augustine A."/>
        </authorList>
    </citation>
    <scope>NUCLEOTIDE SEQUENCE</scope>
    <source>
        <tissue evidence="1">Leaf</tissue>
    </source>
</reference>
<proteinExistence type="predicted"/>
<dbReference type="AlphaFoldDB" id="A0A2P2LHN9"/>
<protein>
    <submittedName>
        <fullName evidence="1">Uncharacterized protein MANES_14G133700</fullName>
    </submittedName>
</protein>
<name>A0A2P2LHN9_RHIMU</name>
<sequence length="21" mass="2322">MRVSLSTFLLLAAGRRSSCPR</sequence>
<accession>A0A2P2LHN9</accession>